<dbReference type="Pfam" id="PF03372">
    <property type="entry name" value="Exo_endo_phos"/>
    <property type="match status" value="1"/>
</dbReference>
<dbReference type="HOGENOM" id="CLU_833798_0_0_5"/>
<evidence type="ECO:0000259" key="1">
    <source>
        <dbReference type="Pfam" id="PF03372"/>
    </source>
</evidence>
<dbReference type="InterPro" id="IPR038772">
    <property type="entry name" value="Sph/SMPD2-like"/>
</dbReference>
<proteinExistence type="predicted"/>
<dbReference type="PANTHER" id="PTHR16320:SF23">
    <property type="entry name" value="SPHINGOMYELINASE C 1"/>
    <property type="match status" value="1"/>
</dbReference>
<dbReference type="PANTHER" id="PTHR16320">
    <property type="entry name" value="SPHINGOMYELINASE FAMILY MEMBER"/>
    <property type="match status" value="1"/>
</dbReference>
<sequence length="397" mass="43259">MAGGVRRTVPCYADRVRRPRPSPLLPIAALLALAACGRLPHPRTLACAASPPAPLARMPGGRMSTTIDVLTYNIEGLPWPARSGRGAKLKRIGAILDDLRRAGEAPDIVLFQEAFSHAAARAVEHSNYPAIAVGPSRVQRAPVRADTDLPGKPRLFRGEIGLRLMNSGLAVASRYPIVARIAVPYSRPTCAGIDCLANKGMMMARIAIPGVPVPLQIVNTHMNSQGASRVSPARHLAAHNAETAELGTFMRRHWDQSLPAIFGGDFNMRDAPKRFAPFWDSQRLALVHRFCIDPANRCDVRLSWDGDEPWMDTQDLQFFASGAQVTVRPIRVEAMFDGSETSPMLSDHDGLRVLYRLEWRASAPTMAGCGAATVAARRGAEARRYPATRFRPPAFAL</sequence>
<dbReference type="GO" id="GO:0004767">
    <property type="term" value="F:sphingomyelin phosphodiesterase activity"/>
    <property type="evidence" value="ECO:0007669"/>
    <property type="project" value="InterPro"/>
</dbReference>
<accession>W0AHL5</accession>
<feature type="domain" description="Endonuclease/exonuclease/phosphatase" evidence="1">
    <location>
        <begin position="70"/>
        <end position="294"/>
    </location>
</feature>
<dbReference type="EMBL" id="CP006644">
    <property type="protein sequence ID" value="AHE55798.1"/>
    <property type="molecule type" value="Genomic_DNA"/>
</dbReference>
<dbReference type="OrthoDB" id="7181414at2"/>
<gene>
    <name evidence="2" type="ORF">NX02_20785</name>
</gene>
<dbReference type="STRING" id="1123269.NX02_20785"/>
<organism evidence="2 3">
    <name type="scientific">Sphingomonas sanxanigenens DSM 19645 = NX02</name>
    <dbReference type="NCBI Taxonomy" id="1123269"/>
    <lineage>
        <taxon>Bacteria</taxon>
        <taxon>Pseudomonadati</taxon>
        <taxon>Pseudomonadota</taxon>
        <taxon>Alphaproteobacteria</taxon>
        <taxon>Sphingomonadales</taxon>
        <taxon>Sphingomonadaceae</taxon>
        <taxon>Sphingomonas</taxon>
    </lineage>
</organism>
<dbReference type="Gene3D" id="3.60.10.10">
    <property type="entry name" value="Endonuclease/exonuclease/phosphatase"/>
    <property type="match status" value="1"/>
</dbReference>
<dbReference type="PATRIC" id="fig|1123269.5.peg.4065"/>
<dbReference type="eggNOG" id="COG3568">
    <property type="taxonomic scope" value="Bacteria"/>
</dbReference>
<dbReference type="Proteomes" id="UP000018851">
    <property type="component" value="Chromosome"/>
</dbReference>
<keyword evidence="3" id="KW-1185">Reference proteome</keyword>
<name>W0AHL5_9SPHN</name>
<protein>
    <recommendedName>
        <fullName evidence="1">Endonuclease/exonuclease/phosphatase domain-containing protein</fullName>
    </recommendedName>
</protein>
<reference evidence="2 3" key="1">
    <citation type="submission" date="2013-07" db="EMBL/GenBank/DDBJ databases">
        <title>Completed genome of Sphingomonas sanxanigenens NX02.</title>
        <authorList>
            <person name="Ma T."/>
            <person name="Huang H."/>
            <person name="Wu M."/>
            <person name="Li X."/>
            <person name="Li G."/>
        </authorList>
    </citation>
    <scope>NUCLEOTIDE SEQUENCE [LARGE SCALE GENOMIC DNA]</scope>
    <source>
        <strain evidence="2 3">NX02</strain>
    </source>
</reference>
<dbReference type="KEGG" id="ssan:NX02_20785"/>
<dbReference type="AlphaFoldDB" id="W0AHL5"/>
<evidence type="ECO:0000313" key="3">
    <source>
        <dbReference type="Proteomes" id="UP000018851"/>
    </source>
</evidence>
<evidence type="ECO:0000313" key="2">
    <source>
        <dbReference type="EMBL" id="AHE55798.1"/>
    </source>
</evidence>
<dbReference type="SUPFAM" id="SSF56219">
    <property type="entry name" value="DNase I-like"/>
    <property type="match status" value="1"/>
</dbReference>
<dbReference type="InterPro" id="IPR036691">
    <property type="entry name" value="Endo/exonu/phosph_ase_sf"/>
</dbReference>
<dbReference type="InterPro" id="IPR005135">
    <property type="entry name" value="Endo/exonuclease/phosphatase"/>
</dbReference>